<proteinExistence type="predicted"/>
<comment type="caution">
    <text evidence="1">The sequence shown here is derived from an EMBL/GenBank/DDBJ whole genome shotgun (WGS) entry which is preliminary data.</text>
</comment>
<evidence type="ECO:0000313" key="1">
    <source>
        <dbReference type="EMBL" id="KAI8421240.1"/>
    </source>
</evidence>
<evidence type="ECO:0000313" key="2">
    <source>
        <dbReference type="Proteomes" id="UP001064048"/>
    </source>
</evidence>
<dbReference type="EMBL" id="CM046113">
    <property type="protein sequence ID" value="KAI8421240.1"/>
    <property type="molecule type" value="Genomic_DNA"/>
</dbReference>
<accession>A0ACC0JAV5</accession>
<reference evidence="1 2" key="1">
    <citation type="journal article" date="2022" name="Genome Biol. Evol.">
        <title>The Spruce Budworm Genome: Reconstructing the Evolutionary History of Antifreeze Proteins.</title>
        <authorList>
            <person name="Beliveau C."/>
            <person name="Gagne P."/>
            <person name="Picq S."/>
            <person name="Vernygora O."/>
            <person name="Keeling C.I."/>
            <person name="Pinkney K."/>
            <person name="Doucet D."/>
            <person name="Wen F."/>
            <person name="Johnston J.S."/>
            <person name="Maaroufi H."/>
            <person name="Boyle B."/>
            <person name="Laroche J."/>
            <person name="Dewar K."/>
            <person name="Juretic N."/>
            <person name="Blackburn G."/>
            <person name="Nisole A."/>
            <person name="Brunet B."/>
            <person name="Brandao M."/>
            <person name="Lumley L."/>
            <person name="Duan J."/>
            <person name="Quan G."/>
            <person name="Lucarotti C.J."/>
            <person name="Roe A.D."/>
            <person name="Sperling F.A.H."/>
            <person name="Levesque R.C."/>
            <person name="Cusson M."/>
        </authorList>
    </citation>
    <scope>NUCLEOTIDE SEQUENCE [LARGE SCALE GENOMIC DNA]</scope>
    <source>
        <strain evidence="1">Glfc:IPQL:Cfum</strain>
    </source>
</reference>
<name>A0ACC0JAV5_CHOFU</name>
<gene>
    <name evidence="1" type="ORF">MSG28_008297</name>
</gene>
<dbReference type="Proteomes" id="UP001064048">
    <property type="component" value="Chromosome 13"/>
</dbReference>
<organism evidence="1 2">
    <name type="scientific">Choristoneura fumiferana</name>
    <name type="common">Spruce budworm moth</name>
    <name type="synonym">Archips fumiferana</name>
    <dbReference type="NCBI Taxonomy" id="7141"/>
    <lineage>
        <taxon>Eukaryota</taxon>
        <taxon>Metazoa</taxon>
        <taxon>Ecdysozoa</taxon>
        <taxon>Arthropoda</taxon>
        <taxon>Hexapoda</taxon>
        <taxon>Insecta</taxon>
        <taxon>Pterygota</taxon>
        <taxon>Neoptera</taxon>
        <taxon>Endopterygota</taxon>
        <taxon>Lepidoptera</taxon>
        <taxon>Glossata</taxon>
        <taxon>Ditrysia</taxon>
        <taxon>Tortricoidea</taxon>
        <taxon>Tortricidae</taxon>
        <taxon>Tortricinae</taxon>
        <taxon>Choristoneura</taxon>
    </lineage>
</organism>
<protein>
    <submittedName>
        <fullName evidence="1">Uncharacterized protein</fullName>
    </submittedName>
</protein>
<keyword evidence="2" id="KW-1185">Reference proteome</keyword>
<sequence>MRASANSLKSTPPATRSWTSSSNRISRAPKFIFKATQLLGAVPPPLNHIFELLVSTETLDLYEARGAQHRMYNNTRIM</sequence>